<name>F0JKT1_9BACT</name>
<keyword evidence="3 5" id="KW-1133">Transmembrane helix</keyword>
<dbReference type="InterPro" id="IPR050925">
    <property type="entry name" value="Rhomboid_protease_S54"/>
</dbReference>
<feature type="transmembrane region" description="Helical" evidence="5">
    <location>
        <begin position="107"/>
        <end position="126"/>
    </location>
</feature>
<feature type="domain" description="Peptidase S54 rhomboid" evidence="6">
    <location>
        <begin position="69"/>
        <end position="217"/>
    </location>
</feature>
<feature type="transmembrane region" description="Helical" evidence="5">
    <location>
        <begin position="132"/>
        <end position="151"/>
    </location>
</feature>
<dbReference type="KEGG" id="ddn:DND132_3327"/>
<dbReference type="PANTHER" id="PTHR43731">
    <property type="entry name" value="RHOMBOID PROTEASE"/>
    <property type="match status" value="1"/>
</dbReference>
<dbReference type="HOGENOM" id="CLU_055068_5_1_7"/>
<evidence type="ECO:0000256" key="5">
    <source>
        <dbReference type="SAM" id="Phobius"/>
    </source>
</evidence>
<dbReference type="AlphaFoldDB" id="F0JKT1"/>
<evidence type="ECO:0000256" key="3">
    <source>
        <dbReference type="ARBA" id="ARBA00022989"/>
    </source>
</evidence>
<evidence type="ECO:0000259" key="6">
    <source>
        <dbReference type="Pfam" id="PF01694"/>
    </source>
</evidence>
<evidence type="ECO:0000313" key="7">
    <source>
        <dbReference type="EMBL" id="EGB16530.1"/>
    </source>
</evidence>
<dbReference type="EMBL" id="CP003220">
    <property type="protein sequence ID" value="EGB16530.1"/>
    <property type="molecule type" value="Genomic_DNA"/>
</dbReference>
<dbReference type="eggNOG" id="COG0705">
    <property type="taxonomic scope" value="Bacteria"/>
</dbReference>
<comment type="subcellular location">
    <subcellularLocation>
        <location evidence="1">Membrane</location>
        <topology evidence="1">Multi-pass membrane protein</topology>
    </subcellularLocation>
</comment>
<feature type="transmembrane region" description="Helical" evidence="5">
    <location>
        <begin position="200"/>
        <end position="219"/>
    </location>
</feature>
<feature type="transmembrane region" description="Helical" evidence="5">
    <location>
        <begin position="73"/>
        <end position="95"/>
    </location>
</feature>
<dbReference type="SUPFAM" id="SSF144091">
    <property type="entry name" value="Rhomboid-like"/>
    <property type="match status" value="1"/>
</dbReference>
<proteinExistence type="predicted"/>
<dbReference type="STRING" id="641491.DND132_3327"/>
<dbReference type="InterPro" id="IPR035952">
    <property type="entry name" value="Rhomboid-like_sf"/>
</dbReference>
<dbReference type="OrthoDB" id="9813074at2"/>
<accession>F0JKT1</accession>
<reference evidence="7 8" key="1">
    <citation type="journal article" date="2011" name="J. Bacteriol.">
        <title>Genome sequence of the mercury-methylating strain Desulfovibrio desulfuricans ND132.</title>
        <authorList>
            <person name="Brown S.D."/>
            <person name="Gilmour C.C."/>
            <person name="Kucken A.M."/>
            <person name="Wall J.D."/>
            <person name="Elias D.A."/>
            <person name="Brandt C.C."/>
            <person name="Podar M."/>
            <person name="Chertkov O."/>
            <person name="Held B."/>
            <person name="Bruce D.C."/>
            <person name="Detter J.C."/>
            <person name="Tapia R."/>
            <person name="Han C.S."/>
            <person name="Goodwin L.A."/>
            <person name="Cheng J.F."/>
            <person name="Pitluck S."/>
            <person name="Woyke T."/>
            <person name="Mikhailova N."/>
            <person name="Ivanova N.N."/>
            <person name="Han J."/>
            <person name="Lucas S."/>
            <person name="Lapidus A.L."/>
            <person name="Land M.L."/>
            <person name="Hauser L.J."/>
            <person name="Palumbo A.V."/>
        </authorList>
    </citation>
    <scope>NUCLEOTIDE SEQUENCE [LARGE SCALE GENOMIC DNA]</scope>
    <source>
        <strain evidence="7 8">ND132</strain>
    </source>
</reference>
<dbReference type="FunFam" id="1.20.1540.10:FF:000027">
    <property type="entry name" value="Rhomboid family intramembrane serine protease"/>
    <property type="match status" value="1"/>
</dbReference>
<feature type="transmembrane region" description="Helical" evidence="5">
    <location>
        <begin position="15"/>
        <end position="35"/>
    </location>
</feature>
<sequence>MIPIRDNVPRVTRPYAVTTIIALNFVVFLFVFSLPPEARARVFYLFGVVPARFFEPDWAAWAGFPDTMGWPFLTYMFLHGGWLHVILNMWMLWIFGDNIEDVTGHGWFVLFYVLCGLAAVATHMAFERTSPLPVVGASGAIAGVMGAYIVLYPHGRVLTLIPVFFLPLFFRIPASLFLGFWFVMQILSGVYSTAQSAQNVAWWAHVGGFLTGIVLIRWFRRPGRCRYCYNPDSKDYDPEEPGPPPAL</sequence>
<gene>
    <name evidence="7" type="ORF">DND132_3327</name>
</gene>
<dbReference type="GO" id="GO:0004252">
    <property type="term" value="F:serine-type endopeptidase activity"/>
    <property type="evidence" value="ECO:0007669"/>
    <property type="project" value="InterPro"/>
</dbReference>
<dbReference type="Proteomes" id="UP000007845">
    <property type="component" value="Chromosome"/>
</dbReference>
<feature type="transmembrane region" description="Helical" evidence="5">
    <location>
        <begin position="163"/>
        <end position="188"/>
    </location>
</feature>
<dbReference type="Gene3D" id="1.20.1540.10">
    <property type="entry name" value="Rhomboid-like"/>
    <property type="match status" value="1"/>
</dbReference>
<evidence type="ECO:0000256" key="4">
    <source>
        <dbReference type="ARBA" id="ARBA00023136"/>
    </source>
</evidence>
<protein>
    <submittedName>
        <fullName evidence="7">Rhomboid family protein</fullName>
    </submittedName>
</protein>
<keyword evidence="2 5" id="KW-0812">Transmembrane</keyword>
<keyword evidence="8" id="KW-1185">Reference proteome</keyword>
<dbReference type="PANTHER" id="PTHR43731:SF26">
    <property type="entry name" value="RHOMBOID-LIKE PROTEIN 10, CHLOROPLASTIC"/>
    <property type="match status" value="1"/>
</dbReference>
<dbReference type="GO" id="GO:0016020">
    <property type="term" value="C:membrane"/>
    <property type="evidence" value="ECO:0007669"/>
    <property type="project" value="UniProtKB-SubCell"/>
</dbReference>
<evidence type="ECO:0000313" key="8">
    <source>
        <dbReference type="Proteomes" id="UP000007845"/>
    </source>
</evidence>
<keyword evidence="4 5" id="KW-0472">Membrane</keyword>
<dbReference type="RefSeq" id="WP_014323954.1">
    <property type="nucleotide sequence ID" value="NC_016803.1"/>
</dbReference>
<dbReference type="MEROPS" id="S54.027"/>
<dbReference type="InterPro" id="IPR022764">
    <property type="entry name" value="Peptidase_S54_rhomboid_dom"/>
</dbReference>
<evidence type="ECO:0000256" key="2">
    <source>
        <dbReference type="ARBA" id="ARBA00022692"/>
    </source>
</evidence>
<dbReference type="Pfam" id="PF01694">
    <property type="entry name" value="Rhomboid"/>
    <property type="match status" value="1"/>
</dbReference>
<evidence type="ECO:0000256" key="1">
    <source>
        <dbReference type="ARBA" id="ARBA00004141"/>
    </source>
</evidence>
<organism evidence="7 8">
    <name type="scientific">Pseudodesulfovibrio mercurii</name>
    <dbReference type="NCBI Taxonomy" id="641491"/>
    <lineage>
        <taxon>Bacteria</taxon>
        <taxon>Pseudomonadati</taxon>
        <taxon>Thermodesulfobacteriota</taxon>
        <taxon>Desulfovibrionia</taxon>
        <taxon>Desulfovibrionales</taxon>
        <taxon>Desulfovibrionaceae</taxon>
    </lineage>
</organism>